<dbReference type="Proteomes" id="UP000184330">
    <property type="component" value="Unassembled WGS sequence"/>
</dbReference>
<evidence type="ECO:0000313" key="2">
    <source>
        <dbReference type="EMBL" id="CZR53603.1"/>
    </source>
</evidence>
<proteinExistence type="predicted"/>
<name>A0A1L7WLH9_9HELO</name>
<protein>
    <recommendedName>
        <fullName evidence="1">Heterokaryon incompatibility domain-containing protein</fullName>
    </recommendedName>
</protein>
<feature type="domain" description="Heterokaryon incompatibility" evidence="1">
    <location>
        <begin position="62"/>
        <end position="166"/>
    </location>
</feature>
<reference evidence="2 3" key="1">
    <citation type="submission" date="2016-03" db="EMBL/GenBank/DDBJ databases">
        <authorList>
            <person name="Ploux O."/>
        </authorList>
    </citation>
    <scope>NUCLEOTIDE SEQUENCE [LARGE SCALE GENOMIC DNA]</scope>
    <source>
        <strain evidence="2 3">UAMH 11012</strain>
    </source>
</reference>
<organism evidence="2 3">
    <name type="scientific">Phialocephala subalpina</name>
    <dbReference type="NCBI Taxonomy" id="576137"/>
    <lineage>
        <taxon>Eukaryota</taxon>
        <taxon>Fungi</taxon>
        <taxon>Dikarya</taxon>
        <taxon>Ascomycota</taxon>
        <taxon>Pezizomycotina</taxon>
        <taxon>Leotiomycetes</taxon>
        <taxon>Helotiales</taxon>
        <taxon>Mollisiaceae</taxon>
        <taxon>Phialocephala</taxon>
        <taxon>Phialocephala fortinii species complex</taxon>
    </lineage>
</organism>
<dbReference type="EMBL" id="FJOG01000004">
    <property type="protein sequence ID" value="CZR53603.1"/>
    <property type="molecule type" value="Genomic_DNA"/>
</dbReference>
<evidence type="ECO:0000313" key="3">
    <source>
        <dbReference type="Proteomes" id="UP000184330"/>
    </source>
</evidence>
<evidence type="ECO:0000259" key="1">
    <source>
        <dbReference type="Pfam" id="PF06985"/>
    </source>
</evidence>
<dbReference type="Pfam" id="PF06985">
    <property type="entry name" value="HET"/>
    <property type="match status" value="1"/>
</dbReference>
<dbReference type="InterPro" id="IPR010730">
    <property type="entry name" value="HET"/>
</dbReference>
<dbReference type="AlphaFoldDB" id="A0A1L7WLH9"/>
<accession>A0A1L7WLH9</accession>
<dbReference type="STRING" id="576137.A0A1L7WLH9"/>
<dbReference type="OrthoDB" id="8300194at2759"/>
<keyword evidence="3" id="KW-1185">Reference proteome</keyword>
<gene>
    <name evidence="2" type="ORF">PAC_03483</name>
</gene>
<dbReference type="PANTHER" id="PTHR33112:SF16">
    <property type="entry name" value="HETEROKARYON INCOMPATIBILITY DOMAIN-CONTAINING PROTEIN"/>
    <property type="match status" value="1"/>
</dbReference>
<dbReference type="PANTHER" id="PTHR33112">
    <property type="entry name" value="DOMAIN PROTEIN, PUTATIVE-RELATED"/>
    <property type="match status" value="1"/>
</dbReference>
<sequence length="247" mass="27744">MLIFCLSWDLEIAKSKLNECDEKHSCRGAQDLPTRLLDLGIAGADRIKLVITAGKDIEDRRYAALSYCWGSSTPFTTQPSTLCKRLEGFVLSEVPATLRESIQVSRDLGIRYLWIDALCILQGSPGDAEAQEDWQRESVCMNKVYGNAYLTIVAAGSSDCSGGLIHGRPTCTDRGERVAFRDEPISRRAWAHQEWLLSGRLLVFTTIGMHFVCDEWEFPAFHASHAFRLPKSQAELTKGDWSYSHRP</sequence>